<proteinExistence type="predicted"/>
<reference evidence="2 3" key="1">
    <citation type="submission" date="2017-11" db="EMBL/GenBank/DDBJ databases">
        <title>De novo assembly and phasing of dikaryotic genomes from two isolates of Puccinia coronata f. sp. avenae, the causal agent of oat crown rust.</title>
        <authorList>
            <person name="Miller M.E."/>
            <person name="Zhang Y."/>
            <person name="Omidvar V."/>
            <person name="Sperschneider J."/>
            <person name="Schwessinger B."/>
            <person name="Raley C."/>
            <person name="Palmer J.M."/>
            <person name="Garnica D."/>
            <person name="Upadhyaya N."/>
            <person name="Rathjen J."/>
            <person name="Taylor J.M."/>
            <person name="Park R.F."/>
            <person name="Dodds P.N."/>
            <person name="Hirsch C.D."/>
            <person name="Kianian S.F."/>
            <person name="Figueroa M."/>
        </authorList>
    </citation>
    <scope>NUCLEOTIDE SEQUENCE [LARGE SCALE GENOMIC DNA]</scope>
    <source>
        <strain evidence="2">12NC29</strain>
    </source>
</reference>
<keyword evidence="3" id="KW-1185">Reference proteome</keyword>
<evidence type="ECO:0000313" key="3">
    <source>
        <dbReference type="Proteomes" id="UP000235388"/>
    </source>
</evidence>
<protein>
    <submittedName>
        <fullName evidence="2">Uncharacterized protein</fullName>
    </submittedName>
</protein>
<dbReference type="EMBL" id="PGCJ01000028">
    <property type="protein sequence ID" value="PLW55772.1"/>
    <property type="molecule type" value="Genomic_DNA"/>
</dbReference>
<evidence type="ECO:0000313" key="2">
    <source>
        <dbReference type="EMBL" id="PLW55772.1"/>
    </source>
</evidence>
<comment type="caution">
    <text evidence="2">The sequence shown here is derived from an EMBL/GenBank/DDBJ whole genome shotgun (WGS) entry which is preliminary data.</text>
</comment>
<feature type="compositionally biased region" description="Polar residues" evidence="1">
    <location>
        <begin position="270"/>
        <end position="292"/>
    </location>
</feature>
<organism evidence="2 3">
    <name type="scientific">Puccinia coronata f. sp. avenae</name>
    <dbReference type="NCBI Taxonomy" id="200324"/>
    <lineage>
        <taxon>Eukaryota</taxon>
        <taxon>Fungi</taxon>
        <taxon>Dikarya</taxon>
        <taxon>Basidiomycota</taxon>
        <taxon>Pucciniomycotina</taxon>
        <taxon>Pucciniomycetes</taxon>
        <taxon>Pucciniales</taxon>
        <taxon>Pucciniaceae</taxon>
        <taxon>Puccinia</taxon>
    </lineage>
</organism>
<gene>
    <name evidence="2" type="ORF">PCANC_01617</name>
</gene>
<feature type="region of interest" description="Disordered" evidence="1">
    <location>
        <begin position="67"/>
        <end position="93"/>
    </location>
</feature>
<feature type="compositionally biased region" description="Pro residues" evidence="1">
    <location>
        <begin position="319"/>
        <end position="334"/>
    </location>
</feature>
<dbReference type="Proteomes" id="UP000235388">
    <property type="component" value="Unassembled WGS sequence"/>
</dbReference>
<dbReference type="AlphaFoldDB" id="A0A2N5W0R1"/>
<feature type="compositionally biased region" description="Polar residues" evidence="1">
    <location>
        <begin position="112"/>
        <end position="126"/>
    </location>
</feature>
<evidence type="ECO:0000256" key="1">
    <source>
        <dbReference type="SAM" id="MobiDB-lite"/>
    </source>
</evidence>
<sequence>MPPKGRANWLLQDDERLMANADHQERTLLSMANIGHQERHTLLMAVTDDFLSNSKPEPGEICKTVDDNVSTTKDGEKDIKAHKGRKEAAGPPLFKLFNPFRTLSQQTIQACSSTPTGKTTASTAIWTQPPPQDQELGSNPTSTSGEIGGGKTETETKGITGAEDTNGANPIPLDNSLAWWAIEPAITNTIPLIINEMPQRDVGIHKMSIALCCPKRMPEYRCLLVEMYLQLSNANTNILTCEAGATGHPVEDFPRETSGSPPNPNRERNNGLQTTLNPAQPKRNLQNKNTAANGGGSQGRRQLHNRRRPVANLRSNLPPHRPSPSPLIRPRGYP</sequence>
<accession>A0A2N5W0R1</accession>
<name>A0A2N5W0R1_9BASI</name>
<feature type="region of interest" description="Disordered" evidence="1">
    <location>
        <begin position="247"/>
        <end position="334"/>
    </location>
</feature>
<feature type="region of interest" description="Disordered" evidence="1">
    <location>
        <begin position="112"/>
        <end position="170"/>
    </location>
</feature>